<dbReference type="Pfam" id="PF00258">
    <property type="entry name" value="Flavodoxin_1"/>
    <property type="match status" value="1"/>
</dbReference>
<evidence type="ECO:0000256" key="6">
    <source>
        <dbReference type="ARBA" id="ARBA00022982"/>
    </source>
</evidence>
<dbReference type="InterPro" id="IPR029039">
    <property type="entry name" value="Flavoprotein-like_sf"/>
</dbReference>
<name>A0A099VPD9_9HELI</name>
<dbReference type="eggNOG" id="COG0716">
    <property type="taxonomic scope" value="Bacteria"/>
</dbReference>
<dbReference type="GO" id="GO:0009055">
    <property type="term" value="F:electron transfer activity"/>
    <property type="evidence" value="ECO:0007669"/>
    <property type="project" value="UniProtKB-UniRule"/>
</dbReference>
<organism evidence="11 12">
    <name type="scientific">Helicobacter trogontum</name>
    <dbReference type="NCBI Taxonomy" id="50960"/>
    <lineage>
        <taxon>Bacteria</taxon>
        <taxon>Pseudomonadati</taxon>
        <taxon>Campylobacterota</taxon>
        <taxon>Epsilonproteobacteria</taxon>
        <taxon>Campylobacterales</taxon>
        <taxon>Helicobacteraceae</taxon>
        <taxon>Helicobacter</taxon>
    </lineage>
</organism>
<protein>
    <recommendedName>
        <fullName evidence="7">Flavodoxin</fullName>
    </recommendedName>
</protein>
<accession>A0A099VPD9</accession>
<dbReference type="InterPro" id="IPR010086">
    <property type="entry name" value="Flavodoxin_lc"/>
</dbReference>
<comment type="function">
    <text evidence="7">Low-potential electron donor to a number of redox enzymes.</text>
</comment>
<dbReference type="PIRSF" id="PIRSF038996">
    <property type="entry name" value="FldA"/>
    <property type="match status" value="1"/>
</dbReference>
<gene>
    <name evidence="9" type="primary">fldA</name>
    <name evidence="11" type="ORF">LS80_002110</name>
    <name evidence="10" type="ORF">LS81_005860</name>
    <name evidence="9" type="ORF">NHP164001_17820</name>
</gene>
<reference evidence="12 13" key="1">
    <citation type="journal article" date="2014" name="Genome Announc.">
        <title>Draft genome sequences of eight enterohepatic helicobacter species isolated from both laboratory and wild rodents.</title>
        <authorList>
            <person name="Sheh A."/>
            <person name="Shen Z."/>
            <person name="Fox J.G."/>
        </authorList>
    </citation>
    <scope>NUCLEOTIDE SEQUENCE [LARGE SCALE GENOMIC DNA]</scope>
    <source>
        <strain evidence="11 12">ATCC 49310</strain>
        <strain evidence="10 13">ATCC 700114</strain>
    </source>
</reference>
<evidence type="ECO:0000313" key="10">
    <source>
        <dbReference type="EMBL" id="TLD83074.1"/>
    </source>
</evidence>
<dbReference type="PANTHER" id="PTHR42809:SF1">
    <property type="entry name" value="FLAVODOXIN 1"/>
    <property type="match status" value="1"/>
</dbReference>
<sequence>MSIGIFFGSDNDTTTDVCERLAKKLGGAELVNVADADADAINKFDKIILASSTWGDGELQSDWESYAETLAGANFNGKVVGLLALGDADSYGSTFCDALYHLKNVAKGAKVVGATSTDGYEFDESKGVEGGKFVGLAIDEVNQDDKTDERLDAWVAQIKGEGF</sequence>
<keyword evidence="5 7" id="KW-0288">FMN</keyword>
<dbReference type="Gene3D" id="3.40.50.360">
    <property type="match status" value="1"/>
</dbReference>
<evidence type="ECO:0000256" key="1">
    <source>
        <dbReference type="ARBA" id="ARBA00001917"/>
    </source>
</evidence>
<reference evidence="9 14" key="3">
    <citation type="submission" date="2024-06" db="EMBL/GenBank/DDBJ databases">
        <title>Draft genome sequence of Helicobacter trogontum NHP16-4001.</title>
        <authorList>
            <person name="Rimbara E."/>
            <person name="Suzuki M."/>
        </authorList>
    </citation>
    <scope>NUCLEOTIDE SEQUENCE [LARGE SCALE GENOMIC DNA]</scope>
    <source>
        <strain evidence="9 14">NHP16-4001</strain>
    </source>
</reference>
<dbReference type="Proteomes" id="UP001562457">
    <property type="component" value="Unassembled WGS sequence"/>
</dbReference>
<evidence type="ECO:0000313" key="14">
    <source>
        <dbReference type="Proteomes" id="UP001562457"/>
    </source>
</evidence>
<dbReference type="RefSeq" id="WP_034318145.1">
    <property type="nucleotide sequence ID" value="NZ_BAAFHN010000059.1"/>
</dbReference>
<keyword evidence="6 7" id="KW-0249">Electron transport</keyword>
<dbReference type="EMBL" id="JRPL02000011">
    <property type="protein sequence ID" value="TLD83074.1"/>
    <property type="molecule type" value="Genomic_DNA"/>
</dbReference>
<dbReference type="PANTHER" id="PTHR42809">
    <property type="entry name" value="FLAVODOXIN 2"/>
    <property type="match status" value="1"/>
</dbReference>
<evidence type="ECO:0000313" key="12">
    <source>
        <dbReference type="Proteomes" id="UP000029861"/>
    </source>
</evidence>
<dbReference type="InterPro" id="IPR050619">
    <property type="entry name" value="Flavodoxin"/>
</dbReference>
<dbReference type="STRING" id="50960.LS81_07490"/>
<reference evidence="11" key="2">
    <citation type="submission" date="2018-04" db="EMBL/GenBank/DDBJ databases">
        <authorList>
            <person name="Sheh A."/>
            <person name="Shen Z."/>
            <person name="Mannion A.J."/>
            <person name="Fox J.G."/>
        </authorList>
    </citation>
    <scope>NUCLEOTIDE SEQUENCE</scope>
    <source>
        <strain evidence="11">ATCC 49310</strain>
    </source>
</reference>
<dbReference type="OrthoDB" id="359268at2"/>
<dbReference type="PROSITE" id="PS50902">
    <property type="entry name" value="FLAVODOXIN_LIKE"/>
    <property type="match status" value="1"/>
</dbReference>
<evidence type="ECO:0000313" key="9">
    <source>
        <dbReference type="EMBL" id="GAB0173760.1"/>
    </source>
</evidence>
<evidence type="ECO:0000256" key="4">
    <source>
        <dbReference type="ARBA" id="ARBA00022630"/>
    </source>
</evidence>
<evidence type="ECO:0000313" key="11">
    <source>
        <dbReference type="EMBL" id="TLD99224.1"/>
    </source>
</evidence>
<dbReference type="SUPFAM" id="SSF52218">
    <property type="entry name" value="Flavoproteins"/>
    <property type="match status" value="1"/>
</dbReference>
<dbReference type="NCBIfam" id="NF006739">
    <property type="entry name" value="PRK09267.1-5"/>
    <property type="match status" value="1"/>
</dbReference>
<dbReference type="Proteomes" id="UP000029878">
    <property type="component" value="Unassembled WGS sequence"/>
</dbReference>
<evidence type="ECO:0000256" key="2">
    <source>
        <dbReference type="ARBA" id="ARBA00005267"/>
    </source>
</evidence>
<evidence type="ECO:0000313" key="13">
    <source>
        <dbReference type="Proteomes" id="UP000029878"/>
    </source>
</evidence>
<evidence type="ECO:0000256" key="3">
    <source>
        <dbReference type="ARBA" id="ARBA00022448"/>
    </source>
</evidence>
<evidence type="ECO:0000256" key="7">
    <source>
        <dbReference type="PIRNR" id="PIRNR038996"/>
    </source>
</evidence>
<dbReference type="NCBIfam" id="TIGR01752">
    <property type="entry name" value="flav_long"/>
    <property type="match status" value="1"/>
</dbReference>
<dbReference type="InterPro" id="IPR008254">
    <property type="entry name" value="Flavodoxin/NO_synth"/>
</dbReference>
<evidence type="ECO:0000259" key="8">
    <source>
        <dbReference type="PROSITE" id="PS50902"/>
    </source>
</evidence>
<dbReference type="EMBL" id="JRPK02000004">
    <property type="protein sequence ID" value="TLD99224.1"/>
    <property type="molecule type" value="Genomic_DNA"/>
</dbReference>
<comment type="caution">
    <text evidence="11">The sequence shown here is derived from an EMBL/GenBank/DDBJ whole genome shotgun (WGS) entry which is preliminary data.</text>
</comment>
<evidence type="ECO:0000256" key="5">
    <source>
        <dbReference type="ARBA" id="ARBA00022643"/>
    </source>
</evidence>
<feature type="domain" description="Flavodoxin-like" evidence="8">
    <location>
        <begin position="3"/>
        <end position="159"/>
    </location>
</feature>
<keyword evidence="4 7" id="KW-0285">Flavoprotein</keyword>
<proteinExistence type="inferred from homology"/>
<dbReference type="GO" id="GO:0010181">
    <property type="term" value="F:FMN binding"/>
    <property type="evidence" value="ECO:0007669"/>
    <property type="project" value="UniProtKB-UniRule"/>
</dbReference>
<comment type="similarity">
    <text evidence="2 7">Belongs to the flavodoxin family.</text>
</comment>
<dbReference type="Proteomes" id="UP000029861">
    <property type="component" value="Unassembled WGS sequence"/>
</dbReference>
<comment type="cofactor">
    <cofactor evidence="1 7">
        <name>FMN</name>
        <dbReference type="ChEBI" id="CHEBI:58210"/>
    </cofactor>
</comment>
<keyword evidence="3 7" id="KW-0813">Transport</keyword>
<keyword evidence="14" id="KW-1185">Reference proteome</keyword>
<dbReference type="AlphaFoldDB" id="A0A099VPD9"/>
<dbReference type="EMBL" id="BAAFHN010000059">
    <property type="protein sequence ID" value="GAB0173760.1"/>
    <property type="molecule type" value="Genomic_DNA"/>
</dbReference>